<accession>A3V6X2</accession>
<evidence type="ECO:0000313" key="2">
    <source>
        <dbReference type="Proteomes" id="UP000004507"/>
    </source>
</evidence>
<proteinExistence type="predicted"/>
<dbReference type="STRING" id="314232.SKA53_07781"/>
<protein>
    <submittedName>
        <fullName evidence="1">Uncharacterized protein</fullName>
    </submittedName>
</protein>
<comment type="caution">
    <text evidence="1">The sequence shown here is derived from an EMBL/GenBank/DDBJ whole genome shotgun (WGS) entry which is preliminary data.</text>
</comment>
<sequence>MLYTYNANIKSAIEVDDRKDGIIWQKDLISQRHGVNRSNAHKKSV</sequence>
<organism evidence="1 2">
    <name type="scientific">Yoonia vestfoldensis SKA53</name>
    <dbReference type="NCBI Taxonomy" id="314232"/>
    <lineage>
        <taxon>Bacteria</taxon>
        <taxon>Pseudomonadati</taxon>
        <taxon>Pseudomonadota</taxon>
        <taxon>Alphaproteobacteria</taxon>
        <taxon>Rhodobacterales</taxon>
        <taxon>Paracoccaceae</taxon>
        <taxon>Yoonia</taxon>
    </lineage>
</organism>
<gene>
    <name evidence="1" type="ORF">SKA53_07781</name>
</gene>
<dbReference type="AlphaFoldDB" id="A3V6X2"/>
<evidence type="ECO:0000313" key="1">
    <source>
        <dbReference type="EMBL" id="EAQ05988.1"/>
    </source>
</evidence>
<keyword evidence="2" id="KW-1185">Reference proteome</keyword>
<reference evidence="1 2" key="1">
    <citation type="submission" date="2006-01" db="EMBL/GenBank/DDBJ databases">
        <authorList>
            <person name="Hagstrom A."/>
            <person name="Ferriera S."/>
            <person name="Johnson J."/>
            <person name="Kravitz S."/>
            <person name="Halpern A."/>
            <person name="Remington K."/>
            <person name="Beeson K."/>
            <person name="Tran B."/>
            <person name="Rogers Y.-H."/>
            <person name="Friedman R."/>
            <person name="Venter J.C."/>
        </authorList>
    </citation>
    <scope>NUCLEOTIDE SEQUENCE [LARGE SCALE GENOMIC DNA]</scope>
    <source>
        <strain evidence="1 2">SKA53</strain>
    </source>
</reference>
<dbReference type="HOGENOM" id="CLU_3201694_0_0_5"/>
<dbReference type="EMBL" id="AAMS01000006">
    <property type="protein sequence ID" value="EAQ05988.1"/>
    <property type="molecule type" value="Genomic_DNA"/>
</dbReference>
<name>A3V6X2_9RHOB</name>
<dbReference type="Proteomes" id="UP000004507">
    <property type="component" value="Unassembled WGS sequence"/>
</dbReference>